<dbReference type="InterPro" id="IPR018392">
    <property type="entry name" value="LysM"/>
</dbReference>
<evidence type="ECO:0000256" key="2">
    <source>
        <dbReference type="ARBA" id="ARBA00009540"/>
    </source>
</evidence>
<dbReference type="AlphaFoldDB" id="A0A8C2JQR2"/>
<feature type="compositionally biased region" description="Basic and acidic residues" evidence="6">
    <location>
        <begin position="146"/>
        <end position="158"/>
    </location>
</feature>
<feature type="region of interest" description="Disordered" evidence="6">
    <location>
        <begin position="537"/>
        <end position="557"/>
    </location>
</feature>
<dbReference type="PROSITE" id="PS51782">
    <property type="entry name" value="LYSM"/>
    <property type="match status" value="1"/>
</dbReference>
<keyword evidence="3" id="KW-0496">Mitochondrion</keyword>
<feature type="compositionally biased region" description="Basic and acidic residues" evidence="6">
    <location>
        <begin position="537"/>
        <end position="550"/>
    </location>
</feature>
<dbReference type="GO" id="GO:0006979">
    <property type="term" value="P:response to oxidative stress"/>
    <property type="evidence" value="ECO:0007669"/>
    <property type="project" value="TreeGrafter"/>
</dbReference>
<dbReference type="Proteomes" id="UP000694701">
    <property type="component" value="Unplaced"/>
</dbReference>
<evidence type="ECO:0000256" key="6">
    <source>
        <dbReference type="SAM" id="MobiDB-lite"/>
    </source>
</evidence>
<feature type="region of interest" description="Disordered" evidence="6">
    <location>
        <begin position="285"/>
        <end position="363"/>
    </location>
</feature>
<dbReference type="InterPro" id="IPR036779">
    <property type="entry name" value="LysM_dom_sf"/>
</dbReference>
<name>A0A8C2JQR2_CYPCA</name>
<reference evidence="9" key="1">
    <citation type="submission" date="2025-08" db="UniProtKB">
        <authorList>
            <consortium name="Ensembl"/>
        </authorList>
    </citation>
    <scope>IDENTIFICATION</scope>
</reference>
<feature type="domain" description="TLDc" evidence="8">
    <location>
        <begin position="560"/>
        <end position="711"/>
    </location>
</feature>
<evidence type="ECO:0000256" key="5">
    <source>
        <dbReference type="ARBA" id="ARBA00040604"/>
    </source>
</evidence>
<evidence type="ECO:0000259" key="7">
    <source>
        <dbReference type="PROSITE" id="PS51782"/>
    </source>
</evidence>
<dbReference type="SMART" id="SM00257">
    <property type="entry name" value="LysM"/>
    <property type="match status" value="1"/>
</dbReference>
<accession>A0A8C2JQR2</accession>
<evidence type="ECO:0000259" key="8">
    <source>
        <dbReference type="PROSITE" id="PS51886"/>
    </source>
</evidence>
<dbReference type="GO" id="GO:0005634">
    <property type="term" value="C:nucleus"/>
    <property type="evidence" value="ECO:0007669"/>
    <property type="project" value="TreeGrafter"/>
</dbReference>
<dbReference type="GO" id="GO:0005739">
    <property type="term" value="C:mitochondrion"/>
    <property type="evidence" value="ECO:0007669"/>
    <property type="project" value="UniProtKB-SubCell"/>
</dbReference>
<feature type="region of interest" description="Disordered" evidence="6">
    <location>
        <begin position="124"/>
        <end position="180"/>
    </location>
</feature>
<feature type="domain" description="LysM" evidence="7">
    <location>
        <begin position="74"/>
        <end position="117"/>
    </location>
</feature>
<comment type="similarity">
    <text evidence="2">Belongs to the OXR1 family.</text>
</comment>
<evidence type="ECO:0000313" key="9">
    <source>
        <dbReference type="Ensembl" id="ENSCCRP00020098259.1"/>
    </source>
</evidence>
<dbReference type="SMART" id="SM00584">
    <property type="entry name" value="TLDc"/>
    <property type="match status" value="1"/>
</dbReference>
<feature type="compositionally biased region" description="Polar residues" evidence="6">
    <location>
        <begin position="294"/>
        <end position="307"/>
    </location>
</feature>
<evidence type="ECO:0000313" key="10">
    <source>
        <dbReference type="Proteomes" id="UP000694701"/>
    </source>
</evidence>
<sequence>VSWRGISKHTVTCMAVAARAESHSPVSGAGRRTNSKHPLSLSLSLRDWYTGQKKSVLERKDVRRISFQRPKGTIEYVVESRDTLNSIALKFDTTPNELVQLNKLFSRVVVPGKVLYVPDPEYISSADSSPSLSPISPLSPTSSEADLEKATTDSDDVHRRHSTPGHGPPRPARVVSSTSEEEEALTEKFLKMNCKYITDGKGIVSGVLLVTPNNIMFDPHKSDRLVQERGCEEYGIMCPLEEVQSAAMCREITDIRLIVPIDFHKPSVTEVSHLKRVPRLNTADAAHRIRETGNDSASTAPRSTEASLSEDVFTESELSPGRDDALATSSDELQQIKSSGASSESVQTINQATTATEEPSMIDKKDVKEAVQNAEIEGRGWRDSGIEQSLNTTDLSSEKSKSHKFLCLRVGRAMRKTFVSHASASMQQYAQRDRKHEYWFVVPSERSDHLYGFFVQWTPDVYGEGLGGLTREPGFVVVKKNQDAESGEHDKPVPDITFKDWEVVSVTEYYRRIDALNSEDLRSLCKRLQITTKEEVNSKHMVKSDPEPESFRPSLNEPSVLLQPDQIEKLAKHLPARTIGYPWSLAFSTSKHGMSIKSLYRAMQAQDSPVLMVIKDSDGQLFGALASEPFKVSDGFYGTGETFVFTFCPEFEVFKWTGDNMFFIKGDMDSLAFGGGGGEFGLTHSCKTFGNPMLSKTEDFYVQDIEIWAFE</sequence>
<dbReference type="PANTHER" id="PTHR23354">
    <property type="entry name" value="NUCLEOLAR PROTEIN 7/ESTROGEN RECEPTOR COACTIVATOR-RELATED"/>
    <property type="match status" value="1"/>
</dbReference>
<organism evidence="9 10">
    <name type="scientific">Cyprinus carpio</name>
    <name type="common">Common carp</name>
    <dbReference type="NCBI Taxonomy" id="7962"/>
    <lineage>
        <taxon>Eukaryota</taxon>
        <taxon>Metazoa</taxon>
        <taxon>Chordata</taxon>
        <taxon>Craniata</taxon>
        <taxon>Vertebrata</taxon>
        <taxon>Euteleostomi</taxon>
        <taxon>Actinopterygii</taxon>
        <taxon>Neopterygii</taxon>
        <taxon>Teleostei</taxon>
        <taxon>Ostariophysi</taxon>
        <taxon>Cypriniformes</taxon>
        <taxon>Cyprinidae</taxon>
        <taxon>Cyprininae</taxon>
        <taxon>Cyprinus</taxon>
    </lineage>
</organism>
<dbReference type="Ensembl" id="ENSCCRT00020107440.1">
    <property type="protein sequence ID" value="ENSCCRP00020098259.1"/>
    <property type="gene ID" value="ENSCCRG00020045217.1"/>
</dbReference>
<dbReference type="PANTHER" id="PTHR23354:SF69">
    <property type="entry name" value="OXIDATION RESISTANCE PROTEIN 1"/>
    <property type="match status" value="1"/>
</dbReference>
<evidence type="ECO:0000256" key="3">
    <source>
        <dbReference type="ARBA" id="ARBA00023128"/>
    </source>
</evidence>
<dbReference type="Gene3D" id="3.10.350.10">
    <property type="entry name" value="LysM domain"/>
    <property type="match status" value="1"/>
</dbReference>
<feature type="compositionally biased region" description="Polar residues" evidence="6">
    <location>
        <begin position="327"/>
        <end position="357"/>
    </location>
</feature>
<dbReference type="Pfam" id="PF07534">
    <property type="entry name" value="TLD"/>
    <property type="match status" value="1"/>
</dbReference>
<feature type="compositionally biased region" description="Low complexity" evidence="6">
    <location>
        <begin position="124"/>
        <end position="143"/>
    </location>
</feature>
<protein>
    <recommendedName>
        <fullName evidence="5">Oxidation resistance protein 1</fullName>
    </recommendedName>
</protein>
<comment type="function">
    <text evidence="4">May be involved in protection from oxidative damage.</text>
</comment>
<dbReference type="PROSITE" id="PS51886">
    <property type="entry name" value="TLDC"/>
    <property type="match status" value="1"/>
</dbReference>
<dbReference type="CDD" id="cd00118">
    <property type="entry name" value="LysM"/>
    <property type="match status" value="1"/>
</dbReference>
<dbReference type="InterPro" id="IPR006571">
    <property type="entry name" value="TLDc_dom"/>
</dbReference>
<evidence type="ECO:0000256" key="4">
    <source>
        <dbReference type="ARBA" id="ARBA00037112"/>
    </source>
</evidence>
<dbReference type="SUPFAM" id="SSF54106">
    <property type="entry name" value="LysM domain"/>
    <property type="match status" value="1"/>
</dbReference>
<proteinExistence type="inferred from homology"/>
<dbReference type="Pfam" id="PF01476">
    <property type="entry name" value="LysM"/>
    <property type="match status" value="1"/>
</dbReference>
<evidence type="ECO:0000256" key="1">
    <source>
        <dbReference type="ARBA" id="ARBA00004173"/>
    </source>
</evidence>
<comment type="subcellular location">
    <subcellularLocation>
        <location evidence="1">Mitochondrion</location>
    </subcellularLocation>
</comment>